<dbReference type="Proteomes" id="UP001227268">
    <property type="component" value="Unassembled WGS sequence"/>
</dbReference>
<proteinExistence type="predicted"/>
<comment type="caution">
    <text evidence="1">The sequence shown here is derived from an EMBL/GenBank/DDBJ whole genome shotgun (WGS) entry which is preliminary data.</text>
</comment>
<accession>A0ACC2VF60</accession>
<gene>
    <name evidence="1" type="ORF">QFC21_004783</name>
</gene>
<dbReference type="EMBL" id="JASBWT010000016">
    <property type="protein sequence ID" value="KAJ9097745.1"/>
    <property type="molecule type" value="Genomic_DNA"/>
</dbReference>
<organism evidence="1 2">
    <name type="scientific">Naganishia friedmannii</name>
    <dbReference type="NCBI Taxonomy" id="89922"/>
    <lineage>
        <taxon>Eukaryota</taxon>
        <taxon>Fungi</taxon>
        <taxon>Dikarya</taxon>
        <taxon>Basidiomycota</taxon>
        <taxon>Agaricomycotina</taxon>
        <taxon>Tremellomycetes</taxon>
        <taxon>Filobasidiales</taxon>
        <taxon>Filobasidiaceae</taxon>
        <taxon>Naganishia</taxon>
    </lineage>
</organism>
<reference evidence="1" key="1">
    <citation type="submission" date="2023-04" db="EMBL/GenBank/DDBJ databases">
        <title>Draft Genome sequencing of Naganishia species isolated from polar environments using Oxford Nanopore Technology.</title>
        <authorList>
            <person name="Leo P."/>
            <person name="Venkateswaran K."/>
        </authorList>
    </citation>
    <scope>NUCLEOTIDE SEQUENCE</scope>
    <source>
        <strain evidence="1">MNA-CCFEE 5423</strain>
    </source>
</reference>
<name>A0ACC2VF60_9TREE</name>
<protein>
    <submittedName>
        <fullName evidence="1">Uncharacterized protein</fullName>
    </submittedName>
</protein>
<sequence>MEWPDSVHIDTLSTHKTARKLRSRNPEGIDKRYSAGQREEYRRRQRDAHPFVPSGVVLNAGERGAAILKSFRDDGEHPGKRRNGKQPVPRQRWDWEFANATRPERPLRFSQEAAVFYPPTIQVSESVTVDENAKPRTLDLQPSRRSAAARSLRRTVKPNPREGSASSNGPSGTPSDDPEAEEKETAATGGLTNGEAESQEDEEEDEQMIPADQRQSPTPTPGAVRPDDTAPELAVRSADNRSPLATIRYAAKAKAPDKVGFETFEICYLVFPMGAGGNQLTVRTETLLYYLLVTPIPHTPFPVRQSAGSPVARVELLSLVDFAGLEGARAVDIAMHPEHFQQCLITTDAGVLYKWNIVRSRTSELLGWVHEGKLMRIMQVPEEEKFAAAPDFYRAVWGSRNDSVLLMNATHVWFLDIEGPELVVNTIDISHTTTLFTSIDPTGAERDAEYLCLSTTDAVMWLDARDDSNGETVYLVRSLENRKATLLHVRESIEGIHSRRDPYDILLPGEEGLVGKAPSASTARQMTGFSSMHIQDAPTPLSLLLFLEDDGKLSCSLQQPTRGLQVAGAEALGTNVKGQSDGSAPITPDRLILRRHQIDMDDDQLEEDMIDGGILQDMFPPEEESGEDDEDYASDIKYKKIQTRELWQNHDNHGAQSDPFKSYTLRLSRDRAEKQVELQDLLEKLHGVLDRSDLRISQCQDSIHKITGEISLASSPNTGLEALEQGYLGGIDVYSPDEPLGRVHQRQQDATFRLLCDLQLSATTLTSSTNDNEQQADKAINISETLSRLSFSPPSKSTVPRTTLLKPISTTECLDTNSASIQALSSQWEIGSDPIHYVWPGKSNHRALHAEEDLPASLPQPPVRKPSSIVPAFKLPRQSALITSSPALHPLFTPNSGSGESWPMPSTPSQVQFEGDSQRHSKDFASSQVMQGPFGGRNGASFRRSLGGKKRTIGF</sequence>
<evidence type="ECO:0000313" key="1">
    <source>
        <dbReference type="EMBL" id="KAJ9097745.1"/>
    </source>
</evidence>
<keyword evidence="2" id="KW-1185">Reference proteome</keyword>
<evidence type="ECO:0000313" key="2">
    <source>
        <dbReference type="Proteomes" id="UP001227268"/>
    </source>
</evidence>